<gene>
    <name evidence="2" type="ORF">LCGC14_2300760</name>
</gene>
<organism evidence="2">
    <name type="scientific">marine sediment metagenome</name>
    <dbReference type="NCBI Taxonomy" id="412755"/>
    <lineage>
        <taxon>unclassified sequences</taxon>
        <taxon>metagenomes</taxon>
        <taxon>ecological metagenomes</taxon>
    </lineage>
</organism>
<comment type="caution">
    <text evidence="2">The sequence shown here is derived from an EMBL/GenBank/DDBJ whole genome shotgun (WGS) entry which is preliminary data.</text>
</comment>
<dbReference type="EMBL" id="LAZR01032430">
    <property type="protein sequence ID" value="KKL50915.1"/>
    <property type="molecule type" value="Genomic_DNA"/>
</dbReference>
<name>A0A0F9F103_9ZZZZ</name>
<proteinExistence type="predicted"/>
<dbReference type="AlphaFoldDB" id="A0A0F9F103"/>
<feature type="compositionally biased region" description="Gly residues" evidence="1">
    <location>
        <begin position="56"/>
        <end position="67"/>
    </location>
</feature>
<evidence type="ECO:0000256" key="1">
    <source>
        <dbReference type="SAM" id="MobiDB-lite"/>
    </source>
</evidence>
<sequence>MRTRGSRCSMASSVSIRTSSAMVQPDTFQASPTESASKNASRDSLPDGSTSAGRSSAGGAGGWSAED</sequence>
<feature type="compositionally biased region" description="Polar residues" evidence="1">
    <location>
        <begin position="9"/>
        <end position="39"/>
    </location>
</feature>
<feature type="non-terminal residue" evidence="2">
    <location>
        <position position="67"/>
    </location>
</feature>
<protein>
    <submittedName>
        <fullName evidence="2">Uncharacterized protein</fullName>
    </submittedName>
</protein>
<accession>A0A0F9F103</accession>
<reference evidence="2" key="1">
    <citation type="journal article" date="2015" name="Nature">
        <title>Complex archaea that bridge the gap between prokaryotes and eukaryotes.</title>
        <authorList>
            <person name="Spang A."/>
            <person name="Saw J.H."/>
            <person name="Jorgensen S.L."/>
            <person name="Zaremba-Niedzwiedzka K."/>
            <person name="Martijn J."/>
            <person name="Lind A.E."/>
            <person name="van Eijk R."/>
            <person name="Schleper C."/>
            <person name="Guy L."/>
            <person name="Ettema T.J."/>
        </authorList>
    </citation>
    <scope>NUCLEOTIDE SEQUENCE</scope>
</reference>
<feature type="region of interest" description="Disordered" evidence="1">
    <location>
        <begin position="1"/>
        <end position="67"/>
    </location>
</feature>
<evidence type="ECO:0000313" key="2">
    <source>
        <dbReference type="EMBL" id="KKL50915.1"/>
    </source>
</evidence>